<dbReference type="InterPro" id="IPR019734">
    <property type="entry name" value="TPR_rpt"/>
</dbReference>
<dbReference type="PANTHER" id="PTHR12558">
    <property type="entry name" value="CELL DIVISION CYCLE 16,23,27"/>
    <property type="match status" value="1"/>
</dbReference>
<dbReference type="Gene3D" id="1.25.40.10">
    <property type="entry name" value="Tetratricopeptide repeat domain"/>
    <property type="match status" value="3"/>
</dbReference>
<dbReference type="KEGG" id="mri:Mal4_11170"/>
<feature type="repeat" description="TPR" evidence="1">
    <location>
        <begin position="363"/>
        <end position="396"/>
    </location>
</feature>
<dbReference type="PANTHER" id="PTHR12558:SF13">
    <property type="entry name" value="CELL DIVISION CYCLE PROTEIN 27 HOMOLOG"/>
    <property type="match status" value="1"/>
</dbReference>
<name>A0A517Z2W3_9PLAN</name>
<dbReference type="Pfam" id="PF13181">
    <property type="entry name" value="TPR_8"/>
    <property type="match status" value="1"/>
</dbReference>
<dbReference type="InterPro" id="IPR011990">
    <property type="entry name" value="TPR-like_helical_dom_sf"/>
</dbReference>
<dbReference type="Pfam" id="PF13432">
    <property type="entry name" value="TPR_16"/>
    <property type="match status" value="1"/>
</dbReference>
<dbReference type="SUPFAM" id="SSF48452">
    <property type="entry name" value="TPR-like"/>
    <property type="match status" value="2"/>
</dbReference>
<evidence type="ECO:0000313" key="2">
    <source>
        <dbReference type="EMBL" id="QDU36819.1"/>
    </source>
</evidence>
<feature type="repeat" description="TPR" evidence="1">
    <location>
        <begin position="76"/>
        <end position="109"/>
    </location>
</feature>
<proteinExistence type="predicted"/>
<reference evidence="2 3" key="1">
    <citation type="submission" date="2019-02" db="EMBL/GenBank/DDBJ databases">
        <title>Deep-cultivation of Planctomycetes and their phenomic and genomic characterization uncovers novel biology.</title>
        <authorList>
            <person name="Wiegand S."/>
            <person name="Jogler M."/>
            <person name="Boedeker C."/>
            <person name="Pinto D."/>
            <person name="Vollmers J."/>
            <person name="Rivas-Marin E."/>
            <person name="Kohn T."/>
            <person name="Peeters S.H."/>
            <person name="Heuer A."/>
            <person name="Rast P."/>
            <person name="Oberbeckmann S."/>
            <person name="Bunk B."/>
            <person name="Jeske O."/>
            <person name="Meyerdierks A."/>
            <person name="Storesund J.E."/>
            <person name="Kallscheuer N."/>
            <person name="Luecker S."/>
            <person name="Lage O.M."/>
            <person name="Pohl T."/>
            <person name="Merkel B.J."/>
            <person name="Hornburger P."/>
            <person name="Mueller R.-W."/>
            <person name="Bruemmer F."/>
            <person name="Labrenz M."/>
            <person name="Spormann A.M."/>
            <person name="Op den Camp H."/>
            <person name="Overmann J."/>
            <person name="Amann R."/>
            <person name="Jetten M.S.M."/>
            <person name="Mascher T."/>
            <person name="Medema M.H."/>
            <person name="Devos D.P."/>
            <person name="Kaster A.-K."/>
            <person name="Ovreas L."/>
            <person name="Rohde M."/>
            <person name="Galperin M.Y."/>
            <person name="Jogler C."/>
        </authorList>
    </citation>
    <scope>NUCLEOTIDE SEQUENCE [LARGE SCALE GENOMIC DNA]</scope>
    <source>
        <strain evidence="2 3">Mal4</strain>
    </source>
</reference>
<dbReference type="EMBL" id="CP036275">
    <property type="protein sequence ID" value="QDU36819.1"/>
    <property type="molecule type" value="Genomic_DNA"/>
</dbReference>
<dbReference type="RefSeq" id="WP_145367446.1">
    <property type="nucleotide sequence ID" value="NZ_CP036275.1"/>
</dbReference>
<dbReference type="SMART" id="SM00028">
    <property type="entry name" value="TPR"/>
    <property type="match status" value="8"/>
</dbReference>
<dbReference type="PROSITE" id="PS50005">
    <property type="entry name" value="TPR"/>
    <property type="match status" value="4"/>
</dbReference>
<evidence type="ECO:0000256" key="1">
    <source>
        <dbReference type="PROSITE-ProRule" id="PRU00339"/>
    </source>
</evidence>
<dbReference type="AlphaFoldDB" id="A0A517Z2W3"/>
<gene>
    <name evidence="2" type="primary">yrrB_2</name>
    <name evidence="2" type="ORF">Mal4_11170</name>
</gene>
<dbReference type="OrthoDB" id="257657at2"/>
<accession>A0A517Z2W3</accession>
<organism evidence="2 3">
    <name type="scientific">Maioricimonas rarisocia</name>
    <dbReference type="NCBI Taxonomy" id="2528026"/>
    <lineage>
        <taxon>Bacteria</taxon>
        <taxon>Pseudomonadati</taxon>
        <taxon>Planctomycetota</taxon>
        <taxon>Planctomycetia</taxon>
        <taxon>Planctomycetales</taxon>
        <taxon>Planctomycetaceae</taxon>
        <taxon>Maioricimonas</taxon>
    </lineage>
</organism>
<feature type="repeat" description="TPR" evidence="1">
    <location>
        <begin position="295"/>
        <end position="328"/>
    </location>
</feature>
<evidence type="ECO:0000313" key="3">
    <source>
        <dbReference type="Proteomes" id="UP000320496"/>
    </source>
</evidence>
<dbReference type="Pfam" id="PF13414">
    <property type="entry name" value="TPR_11"/>
    <property type="match status" value="1"/>
</dbReference>
<keyword evidence="3" id="KW-1185">Reference proteome</keyword>
<protein>
    <submittedName>
        <fullName evidence="2">TPR repeat-containing protein YrrB</fullName>
    </submittedName>
</protein>
<dbReference type="Pfam" id="PF14559">
    <property type="entry name" value="TPR_19"/>
    <property type="match status" value="2"/>
</dbReference>
<keyword evidence="1" id="KW-0802">TPR repeat</keyword>
<sequence length="454" mass="49990">MNDAAPTPAKPKKSWRRRAGTVLLWTVALTPGIAHWIWTATRPVEIPSVSESEVTTPVQEAIEAAREAVGRAPQSDEAWGQLGMTFLAHGLRDEAEVCLLKAAEIDPSDPRWPYLLIPEKGSIDPALAEKRLREVIALDARPPVPRLRLAELLWKQERLEEAEEIFREVAEQYPDIGRARLGLGRIAFARGELEASRRHLEQAVALAPAAIPAHQLLAQVYQRLGDTKAAREQLAHLESLPPKWSWPDPWWAEVASRSASAQNVVTHAGRLRDAGRFEEALDVLEAAAREHPDSPELTVALGMVLIDLKDGARAEDVFARGIELAPEMVVPYLGMGHALALQDRLEAAIEQYRRALEMDPRFAEAHLAMGQCFVRSGQLNEAADALSKAVRHDPNLIDGQILLGATLMDLDRLDEAGKALEAAALVKPNHEVVARLRDELASRRENAASSVADE</sequence>
<feature type="repeat" description="TPR" evidence="1">
    <location>
        <begin position="329"/>
        <end position="362"/>
    </location>
</feature>
<dbReference type="Proteomes" id="UP000320496">
    <property type="component" value="Chromosome"/>
</dbReference>